<keyword evidence="3" id="KW-1185">Reference proteome</keyword>
<feature type="region of interest" description="Disordered" evidence="1">
    <location>
        <begin position="615"/>
        <end position="634"/>
    </location>
</feature>
<organism evidence="2 3">
    <name type="scientific">Elysia chlorotica</name>
    <name type="common">Eastern emerald elysia</name>
    <name type="synonym">Sea slug</name>
    <dbReference type="NCBI Taxonomy" id="188477"/>
    <lineage>
        <taxon>Eukaryota</taxon>
        <taxon>Metazoa</taxon>
        <taxon>Spiralia</taxon>
        <taxon>Lophotrochozoa</taxon>
        <taxon>Mollusca</taxon>
        <taxon>Gastropoda</taxon>
        <taxon>Heterobranchia</taxon>
        <taxon>Euthyneura</taxon>
        <taxon>Panpulmonata</taxon>
        <taxon>Sacoglossa</taxon>
        <taxon>Placobranchoidea</taxon>
        <taxon>Plakobranchidae</taxon>
        <taxon>Elysia</taxon>
    </lineage>
</organism>
<feature type="region of interest" description="Disordered" evidence="1">
    <location>
        <begin position="417"/>
        <end position="441"/>
    </location>
</feature>
<evidence type="ECO:0000313" key="3">
    <source>
        <dbReference type="Proteomes" id="UP000271974"/>
    </source>
</evidence>
<accession>A0A433T832</accession>
<dbReference type="EMBL" id="RQTK01000566">
    <property type="protein sequence ID" value="RUS77624.1"/>
    <property type="molecule type" value="Genomic_DNA"/>
</dbReference>
<comment type="caution">
    <text evidence="2">The sequence shown here is derived from an EMBL/GenBank/DDBJ whole genome shotgun (WGS) entry which is preliminary data.</text>
</comment>
<sequence>MIEPALSTRCARPVCPTQTFNADCISCSCLHVLHQSCPACVAKSKECVEGNPCLGRFCNDMRKSLSADSGCSLGVQDGPCSLESPGPQSPESSSNEDDMQRNMYIAARKLSWKVRLPDLSALSDKLSPSLSHMAVENHREYSPDNQRTHLWDDSSDLIHPNQKNKETVLSQSRGNSNLVTCDGRLLSDSQDVAFTDGPIHSNGYNHCETSETTGKARSVLTFTPSVNLMFAELPTSVQQLAGLDCRQKNSCATCCTSFTVALSSPSDELGQNIVSTKAKTGGDGRPNACVESAGHGPGADQLDRRSLQSEPNSGRVVLVNVEPGHVGMAGGGQGADRLRGEPGSGGSMGDRDLWRMADAQEYTSLATGTRLDTSLDMGISLASLDCGEDLDYTGQKRGLDPPGSGEERTLINTDKMHESAHSFESDDSLASRTNPFHSADEHSLFSPKNSFSVTYHKPLKFSNSAHEDCHLDLASYSGTGPPSSVNEFGSCATHVDFSNSSSSEYITALGKSETSLGTCADFDAFSRVLTRRRLMSSTPNKLTSDHRQRQRSSSDSCLACGSGEEDIPLRKIAAFRSWPGPLLALTEESHRENSRTRRDSRRRGQIFECDFSSDGQSLDSVLSPPSKSYDCTDSPFNRFSRSSRGFRARRKGMCNPVGAHLRKATTDLSPLLQGATSYTVRYNKHQDTQEISAVASESFEKLREVSGNSSSSSESDSSPTAATLKPKRPSHLSCLRSVGSALRRLSSPSKNLSVASLLGSRKCTYDLELASQAYFRLCAPSPSSFKKRKKSSYSPAPFVPLPSQPSSLPSSPCCSAAQSPWQYQRVNDTTCGPGKFSRCDTASLSSSASSLPLICSRGRSVSVDNCTDVDRRGATHAWHRTRPKEYGACRGSVTLPEAELDNEAVRLRKISYEHASYIRCGDSMLLLDAL</sequence>
<reference evidence="2 3" key="1">
    <citation type="submission" date="2019-01" db="EMBL/GenBank/DDBJ databases">
        <title>A draft genome assembly of the solar-powered sea slug Elysia chlorotica.</title>
        <authorList>
            <person name="Cai H."/>
            <person name="Li Q."/>
            <person name="Fang X."/>
            <person name="Li J."/>
            <person name="Curtis N.E."/>
            <person name="Altenburger A."/>
            <person name="Shibata T."/>
            <person name="Feng M."/>
            <person name="Maeda T."/>
            <person name="Schwartz J.A."/>
            <person name="Shigenobu S."/>
            <person name="Lundholm N."/>
            <person name="Nishiyama T."/>
            <person name="Yang H."/>
            <person name="Hasebe M."/>
            <person name="Li S."/>
            <person name="Pierce S.K."/>
            <person name="Wang J."/>
        </authorList>
    </citation>
    <scope>NUCLEOTIDE SEQUENCE [LARGE SCALE GENOMIC DNA]</scope>
    <source>
        <strain evidence="2">EC2010</strain>
        <tissue evidence="2">Whole organism of an adult</tissue>
    </source>
</reference>
<feature type="region of interest" description="Disordered" evidence="1">
    <location>
        <begin position="536"/>
        <end position="560"/>
    </location>
</feature>
<feature type="compositionally biased region" description="Low complexity" evidence="1">
    <location>
        <begin position="706"/>
        <end position="718"/>
    </location>
</feature>
<feature type="region of interest" description="Disordered" evidence="1">
    <location>
        <begin position="326"/>
        <end position="351"/>
    </location>
</feature>
<dbReference type="Proteomes" id="UP000271974">
    <property type="component" value="Unassembled WGS sequence"/>
</dbReference>
<feature type="region of interest" description="Disordered" evidence="1">
    <location>
        <begin position="277"/>
        <end position="313"/>
    </location>
</feature>
<gene>
    <name evidence="2" type="ORF">EGW08_014624</name>
</gene>
<evidence type="ECO:0000256" key="1">
    <source>
        <dbReference type="SAM" id="MobiDB-lite"/>
    </source>
</evidence>
<protein>
    <submittedName>
        <fullName evidence="2">Uncharacterized protein</fullName>
    </submittedName>
</protein>
<dbReference type="AlphaFoldDB" id="A0A433T832"/>
<name>A0A433T832_ELYCH</name>
<evidence type="ECO:0000313" key="2">
    <source>
        <dbReference type="EMBL" id="RUS77624.1"/>
    </source>
</evidence>
<feature type="region of interest" description="Disordered" evidence="1">
    <location>
        <begin position="703"/>
        <end position="731"/>
    </location>
</feature>
<proteinExistence type="predicted"/>
<dbReference type="OrthoDB" id="10586346at2759"/>